<proteinExistence type="predicted"/>
<sequence length="188" mass="21234">MKYANSEVEFTWLKGIMGNNFSLFKCLWISFFTFATGTGVLSGYLVSNAYYECLKNKFGPSGSYTSYSTSYSRYLIPCDPHNDISGGIIAGIVLVVVGALWCLTYSIILSRRLEPPEPPTYQSRPTTSHTSLLERFAIVFKKKEENVESQAHEITPTHQSQSTNQKRSKFHPFRKKPDDAESQAHEVV</sequence>
<gene>
    <name evidence="1" type="ORF">SPELUC_LOCUS281</name>
</gene>
<name>A0ACA9JYI4_9GLOM</name>
<keyword evidence="2" id="KW-1185">Reference proteome</keyword>
<organism evidence="1 2">
    <name type="scientific">Cetraspora pellucida</name>
    <dbReference type="NCBI Taxonomy" id="1433469"/>
    <lineage>
        <taxon>Eukaryota</taxon>
        <taxon>Fungi</taxon>
        <taxon>Fungi incertae sedis</taxon>
        <taxon>Mucoromycota</taxon>
        <taxon>Glomeromycotina</taxon>
        <taxon>Glomeromycetes</taxon>
        <taxon>Diversisporales</taxon>
        <taxon>Gigasporaceae</taxon>
        <taxon>Cetraspora</taxon>
    </lineage>
</organism>
<accession>A0ACA9JYI4</accession>
<dbReference type="EMBL" id="CAJVPW010000090">
    <property type="protein sequence ID" value="CAG8442508.1"/>
    <property type="molecule type" value="Genomic_DNA"/>
</dbReference>
<reference evidence="1" key="1">
    <citation type="submission" date="2021-06" db="EMBL/GenBank/DDBJ databases">
        <authorList>
            <person name="Kallberg Y."/>
            <person name="Tangrot J."/>
            <person name="Rosling A."/>
        </authorList>
    </citation>
    <scope>NUCLEOTIDE SEQUENCE</scope>
    <source>
        <strain evidence="1">28 12/20/2015</strain>
    </source>
</reference>
<evidence type="ECO:0000313" key="2">
    <source>
        <dbReference type="Proteomes" id="UP000789366"/>
    </source>
</evidence>
<comment type="caution">
    <text evidence="1">The sequence shown here is derived from an EMBL/GenBank/DDBJ whole genome shotgun (WGS) entry which is preliminary data.</text>
</comment>
<dbReference type="Proteomes" id="UP000789366">
    <property type="component" value="Unassembled WGS sequence"/>
</dbReference>
<evidence type="ECO:0000313" key="1">
    <source>
        <dbReference type="EMBL" id="CAG8442508.1"/>
    </source>
</evidence>
<protein>
    <submittedName>
        <fullName evidence="1">18096_t:CDS:1</fullName>
    </submittedName>
</protein>